<dbReference type="GO" id="GO:0071555">
    <property type="term" value="P:cell wall organization"/>
    <property type="evidence" value="ECO:0007669"/>
    <property type="project" value="UniProtKB-KW"/>
</dbReference>
<dbReference type="InterPro" id="IPR012997">
    <property type="entry name" value="RplA"/>
</dbReference>
<dbReference type="InterPro" id="IPR009009">
    <property type="entry name" value="RlpA-like_DPBB"/>
</dbReference>
<dbReference type="Gene3D" id="2.40.40.10">
    <property type="entry name" value="RlpA-like domain"/>
    <property type="match status" value="1"/>
</dbReference>
<accession>A0A3B1A694</accession>
<dbReference type="Pfam" id="PF03330">
    <property type="entry name" value="DPBB_1"/>
    <property type="match status" value="1"/>
</dbReference>
<dbReference type="Gene3D" id="3.30.70.1070">
    <property type="entry name" value="Sporulation related repeat"/>
    <property type="match status" value="1"/>
</dbReference>
<gene>
    <name evidence="5" type="ORF">MNBD_GAMMA22-3105</name>
</gene>
<dbReference type="EMBL" id="UOFS01000048">
    <property type="protein sequence ID" value="VAX01256.1"/>
    <property type="molecule type" value="Genomic_DNA"/>
</dbReference>
<evidence type="ECO:0000313" key="5">
    <source>
        <dbReference type="EMBL" id="VAX01256.1"/>
    </source>
</evidence>
<keyword evidence="3" id="KW-0961">Cell wall biogenesis/degradation</keyword>
<protein>
    <submittedName>
        <fullName evidence="5">Septum-associated rare lipoprotein A</fullName>
    </submittedName>
</protein>
<dbReference type="AlphaFoldDB" id="A0A3B1A694"/>
<evidence type="ECO:0000256" key="1">
    <source>
        <dbReference type="ARBA" id="ARBA00022729"/>
    </source>
</evidence>
<dbReference type="InterPro" id="IPR007730">
    <property type="entry name" value="SPOR-like_dom"/>
</dbReference>
<dbReference type="SUPFAM" id="SSF50685">
    <property type="entry name" value="Barwin-like endoglucanases"/>
    <property type="match status" value="1"/>
</dbReference>
<reference evidence="5" key="1">
    <citation type="submission" date="2018-06" db="EMBL/GenBank/DDBJ databases">
        <authorList>
            <person name="Zhirakovskaya E."/>
        </authorList>
    </citation>
    <scope>NUCLEOTIDE SEQUENCE</scope>
</reference>
<dbReference type="GO" id="GO:0042834">
    <property type="term" value="F:peptidoglycan binding"/>
    <property type="evidence" value="ECO:0007669"/>
    <property type="project" value="InterPro"/>
</dbReference>
<dbReference type="PROSITE" id="PS51724">
    <property type="entry name" value="SPOR"/>
    <property type="match status" value="1"/>
</dbReference>
<keyword evidence="5" id="KW-0449">Lipoprotein</keyword>
<dbReference type="PANTHER" id="PTHR34183">
    <property type="entry name" value="ENDOLYTIC PEPTIDOGLYCAN TRANSGLYCOSYLASE RLPA"/>
    <property type="match status" value="1"/>
</dbReference>
<dbReference type="InterPro" id="IPR034718">
    <property type="entry name" value="RlpA"/>
</dbReference>
<organism evidence="5">
    <name type="scientific">hydrothermal vent metagenome</name>
    <dbReference type="NCBI Taxonomy" id="652676"/>
    <lineage>
        <taxon>unclassified sequences</taxon>
        <taxon>metagenomes</taxon>
        <taxon>ecological metagenomes</taxon>
    </lineage>
</organism>
<dbReference type="InterPro" id="IPR036908">
    <property type="entry name" value="RlpA-like_sf"/>
</dbReference>
<evidence type="ECO:0000256" key="3">
    <source>
        <dbReference type="ARBA" id="ARBA00023316"/>
    </source>
</evidence>
<dbReference type="InterPro" id="IPR036680">
    <property type="entry name" value="SPOR-like_sf"/>
</dbReference>
<sequence>MLTKSQTHVLFISLIALSTGGCVSRGIPISPGKDSAPHGRFDATHIQNAIPKSEPRSAKGNPSSYIVNGKRYYVMASAKNYRKKGIASWYGKKFHGRSTSSGEKYNMYAMTAAHKNLPLPSYVKVTNLKNNRSIIVKVNDRGPFHANRIIDLSYAAATKLNIVATGTGIVEVEIIDPKKFNTRQATITKKPIKIRNLSNKTPATKNSKYIMYLQVGAFISNTNALQLFNKLSYKFKNVRINSDTSSKQRIYRVQIGPIYSVIEADKLALKVKDMGLDLPHVVIN</sequence>
<dbReference type="CDD" id="cd22268">
    <property type="entry name" value="DPBB_RlpA-like"/>
    <property type="match status" value="1"/>
</dbReference>
<dbReference type="GO" id="GO:0016829">
    <property type="term" value="F:lyase activity"/>
    <property type="evidence" value="ECO:0007669"/>
    <property type="project" value="UniProtKB-KW"/>
</dbReference>
<dbReference type="PANTHER" id="PTHR34183:SF1">
    <property type="entry name" value="ENDOLYTIC PEPTIDOGLYCAN TRANSGLYCOSYLASE RLPA"/>
    <property type="match status" value="1"/>
</dbReference>
<dbReference type="PROSITE" id="PS51257">
    <property type="entry name" value="PROKAR_LIPOPROTEIN"/>
    <property type="match status" value="1"/>
</dbReference>
<keyword evidence="1" id="KW-0732">Signal</keyword>
<feature type="domain" description="SPOR" evidence="4">
    <location>
        <begin position="205"/>
        <end position="284"/>
    </location>
</feature>
<name>A0A3B1A694_9ZZZZ</name>
<dbReference type="FunFam" id="2.40.40.10:FF:000003">
    <property type="entry name" value="Endolytic peptidoglycan transglycosylase RlpA"/>
    <property type="match status" value="1"/>
</dbReference>
<evidence type="ECO:0000256" key="2">
    <source>
        <dbReference type="ARBA" id="ARBA00023239"/>
    </source>
</evidence>
<proteinExistence type="inferred from homology"/>
<dbReference type="GO" id="GO:0009279">
    <property type="term" value="C:cell outer membrane"/>
    <property type="evidence" value="ECO:0007669"/>
    <property type="project" value="TreeGrafter"/>
</dbReference>
<dbReference type="HAMAP" id="MF_02071">
    <property type="entry name" value="RlpA"/>
    <property type="match status" value="1"/>
</dbReference>
<dbReference type="SUPFAM" id="SSF110997">
    <property type="entry name" value="Sporulation related repeat"/>
    <property type="match status" value="1"/>
</dbReference>
<dbReference type="NCBIfam" id="TIGR00413">
    <property type="entry name" value="rlpA"/>
    <property type="match status" value="1"/>
</dbReference>
<evidence type="ECO:0000259" key="4">
    <source>
        <dbReference type="PROSITE" id="PS51724"/>
    </source>
</evidence>
<dbReference type="Pfam" id="PF05036">
    <property type="entry name" value="SPOR"/>
    <property type="match status" value="1"/>
</dbReference>
<keyword evidence="2" id="KW-0456">Lyase</keyword>